<protein>
    <recommendedName>
        <fullName evidence="3">DUF222 domain-containing protein</fullName>
    </recommendedName>
</protein>
<organism evidence="1 2">
    <name type="scientific">Antricoccus suffuscus</name>
    <dbReference type="NCBI Taxonomy" id="1629062"/>
    <lineage>
        <taxon>Bacteria</taxon>
        <taxon>Bacillati</taxon>
        <taxon>Actinomycetota</taxon>
        <taxon>Actinomycetes</taxon>
        <taxon>Geodermatophilales</taxon>
        <taxon>Antricoccaceae</taxon>
        <taxon>Antricoccus</taxon>
    </lineage>
</organism>
<dbReference type="Proteomes" id="UP000237752">
    <property type="component" value="Unassembled WGS sequence"/>
</dbReference>
<evidence type="ECO:0000313" key="2">
    <source>
        <dbReference type="Proteomes" id="UP000237752"/>
    </source>
</evidence>
<dbReference type="AlphaFoldDB" id="A0A2T0ZWW5"/>
<accession>A0A2T0ZWW5</accession>
<name>A0A2T0ZWW5_9ACTN</name>
<feature type="non-terminal residue" evidence="1">
    <location>
        <position position="196"/>
    </location>
</feature>
<evidence type="ECO:0008006" key="3">
    <source>
        <dbReference type="Google" id="ProtNLM"/>
    </source>
</evidence>
<gene>
    <name evidence="1" type="ORF">CLV47_114121</name>
</gene>
<sequence length="196" mass="21276">MKERPQPGAPTPSITKAASFAATLTRLVEIDQDEARLYHEKLTLRATLHSVADYQLPDQAAVPGSTRPHARAQCADIGSDTWLENIDLAAAELAAATCVSAGTAKNQLATASYYTRHYAVAVASLDPDGDPYRGMSAHKLDLFTEHTTDLTDTELEKVTARVLLHAHTDTPGQFARRLRKAVIAVTGTTKQQERRA</sequence>
<reference evidence="1 2" key="1">
    <citation type="submission" date="2018-03" db="EMBL/GenBank/DDBJ databases">
        <title>Genomic Encyclopedia of Archaeal and Bacterial Type Strains, Phase II (KMG-II): from individual species to whole genera.</title>
        <authorList>
            <person name="Goeker M."/>
        </authorList>
    </citation>
    <scope>NUCLEOTIDE SEQUENCE [LARGE SCALE GENOMIC DNA]</scope>
    <source>
        <strain evidence="1 2">DSM 100065</strain>
    </source>
</reference>
<dbReference type="EMBL" id="PVUE01000014">
    <property type="protein sequence ID" value="PRZ40823.1"/>
    <property type="molecule type" value="Genomic_DNA"/>
</dbReference>
<comment type="caution">
    <text evidence="1">The sequence shown here is derived from an EMBL/GenBank/DDBJ whole genome shotgun (WGS) entry which is preliminary data.</text>
</comment>
<keyword evidence="2" id="KW-1185">Reference proteome</keyword>
<evidence type="ECO:0000313" key="1">
    <source>
        <dbReference type="EMBL" id="PRZ40823.1"/>
    </source>
</evidence>
<proteinExistence type="predicted"/>